<reference evidence="1 2" key="2">
    <citation type="submission" date="2018-11" db="EMBL/GenBank/DDBJ databases">
        <authorList>
            <consortium name="Pathogen Informatics"/>
        </authorList>
    </citation>
    <scope>NUCLEOTIDE SEQUENCE [LARGE SCALE GENOMIC DNA]</scope>
</reference>
<dbReference type="WBParaSite" id="TASK_0000044101-mRNA-1">
    <property type="protein sequence ID" value="TASK_0000044101-mRNA-1"/>
    <property type="gene ID" value="TASK_0000044101"/>
</dbReference>
<reference evidence="3" key="1">
    <citation type="submission" date="2017-02" db="UniProtKB">
        <authorList>
            <consortium name="WormBaseParasite"/>
        </authorList>
    </citation>
    <scope>IDENTIFICATION</scope>
</reference>
<dbReference type="OrthoDB" id="18190at2759"/>
<dbReference type="PANTHER" id="PTHR20938">
    <property type="entry name" value="INTEGRATOR COMPLEX SUBUNIT 4"/>
    <property type="match status" value="1"/>
</dbReference>
<evidence type="ECO:0000313" key="3">
    <source>
        <dbReference type="WBParaSite" id="TASK_0000044101-mRNA-1"/>
    </source>
</evidence>
<dbReference type="InterPro" id="IPR016024">
    <property type="entry name" value="ARM-type_fold"/>
</dbReference>
<name>A0A0R3VT91_TAEAS</name>
<dbReference type="PANTHER" id="PTHR20938:SF0">
    <property type="entry name" value="INTEGRATOR COMPLEX SUBUNIT 4"/>
    <property type="match status" value="1"/>
</dbReference>
<dbReference type="EMBL" id="UYRS01000055">
    <property type="protein sequence ID" value="VDK20930.1"/>
    <property type="molecule type" value="Genomic_DNA"/>
</dbReference>
<dbReference type="GO" id="GO:0032039">
    <property type="term" value="C:integrator complex"/>
    <property type="evidence" value="ECO:0007669"/>
    <property type="project" value="TreeGrafter"/>
</dbReference>
<organism evidence="3">
    <name type="scientific">Taenia asiatica</name>
    <name type="common">Asian tapeworm</name>
    <dbReference type="NCBI Taxonomy" id="60517"/>
    <lineage>
        <taxon>Eukaryota</taxon>
        <taxon>Metazoa</taxon>
        <taxon>Spiralia</taxon>
        <taxon>Lophotrochozoa</taxon>
        <taxon>Platyhelminthes</taxon>
        <taxon>Cestoda</taxon>
        <taxon>Eucestoda</taxon>
        <taxon>Cyclophyllidea</taxon>
        <taxon>Taeniidae</taxon>
        <taxon>Taenia</taxon>
    </lineage>
</organism>
<dbReference type="GO" id="GO:0016180">
    <property type="term" value="P:snRNA processing"/>
    <property type="evidence" value="ECO:0007669"/>
    <property type="project" value="TreeGrafter"/>
</dbReference>
<dbReference type="STRING" id="60517.A0A0R3VT91"/>
<gene>
    <name evidence="1" type="ORF">TASK_LOCUS442</name>
</gene>
<protein>
    <submittedName>
        <fullName evidence="3">Integrator complex subunit 4</fullName>
    </submittedName>
</protein>
<dbReference type="Gene3D" id="1.25.10.10">
    <property type="entry name" value="Leucine-rich Repeat Variant"/>
    <property type="match status" value="2"/>
</dbReference>
<keyword evidence="2" id="KW-1185">Reference proteome</keyword>
<sequence length="910" mass="100287">MFNFPHLAYHLDLVILQTLMGTPQKSFSLQQVNVDLLEIQNALQSDLASIRANALTNMANKSNPDVTFGSMTAAELILAFCADSDARVRATALNSLCSWAQYEKHKHDTTTNKRKFEWISDHYLQVYALACRLITEDTSKVRQVSLRAIHLLGLRFSQKEVALDTVNLSGGAIENASLDMWSSFRKTNPIRRKCVKLVDDAFSRVCDRLQDPSRYVRETAAGLIADLARFVSEESLMLTLEKTVMTDRQVKRSSDRGSMSGGVDKVALWGTVSGPSSARSKQRGAQSSAGPISVDSISLLSTGALGALINGLEDEFHEVRCATLSTITQIASHNARFASLCQDILVDMLTDDIQAVRLRAITALQTVGDQVPIVTDQVGIVTSALAEDNAVIRQRIYNLLSRCRLISPPCLLSLLDGLLATLRQYPVDRDSVWNCAAAVGRRHPAFVEVCVYSLLRAHPWLSEPEPAREDAAYITVLLLVLNAHPGAPGVAAHFPRHLVTSQSYLRELVPHLLPKETLHFPFVWKPSTDLCLMPKRQRLDESAEVATSDQLLRFLTSTMEMLRRLTLDCISTPPKGQVEPMEFDNDFTLDLQQCHRLNRLRQVLSQELKVCQQTVEGGPWLGDLPSWLNCLLTAVHSLLSACLPNNNPTVFDTTGATTTPNQQTVLLKQTRRLLLKAEHMYLGLNSSEISAIRALQSVVHCPSLSLDTEAVRRAVKQIVEVCPKVDELATAVGRIRKLHAQLLHPPPVISAINAGTGASRGTLPEIKFTALLASAAVRIRAVVTGLSLEQARNRVRVFYRRPDTGKQHQRQCFWQPPAHAWTPLESPLPTSDGDKSFSRISSKTPTLELQTTLELTASSWTSTATLEIGLGLSVPTTLDGDASPSTVISLLPPGVVARVKFHPCDSSYTW</sequence>
<proteinExistence type="predicted"/>
<evidence type="ECO:0000313" key="1">
    <source>
        <dbReference type="EMBL" id="VDK20930.1"/>
    </source>
</evidence>
<dbReference type="InterPro" id="IPR011989">
    <property type="entry name" value="ARM-like"/>
</dbReference>
<evidence type="ECO:0000313" key="2">
    <source>
        <dbReference type="Proteomes" id="UP000282613"/>
    </source>
</evidence>
<dbReference type="SUPFAM" id="SSF48371">
    <property type="entry name" value="ARM repeat"/>
    <property type="match status" value="1"/>
</dbReference>
<accession>A0A0R3VT91</accession>
<dbReference type="AlphaFoldDB" id="A0A0R3VT91"/>
<dbReference type="Proteomes" id="UP000282613">
    <property type="component" value="Unassembled WGS sequence"/>
</dbReference>